<sequence length="219" mass="24636">MRLPIGTRFLIPLFLAAACTSQPKQPAAPEDVAGRLKELCQLITSSSADKNKTILAFTTIDAGVLRREAAIPDKSHPEFYPDSIYSIFAVPANPEGTPSVKRTMQTWHRGAGLFYEVRFQMESRYHTVTGRQPVFEDPLDSLQISHALLAQIFGKAVSLFPEAMQPKESHYDYYTYINPETRDTAFIKTRSFMSPASNDNIIYDIFIVSSTLDPVRGRR</sequence>
<organism evidence="1 2">
    <name type="scientific">Niabella pedocola</name>
    <dbReference type="NCBI Taxonomy" id="1752077"/>
    <lineage>
        <taxon>Bacteria</taxon>
        <taxon>Pseudomonadati</taxon>
        <taxon>Bacteroidota</taxon>
        <taxon>Chitinophagia</taxon>
        <taxon>Chitinophagales</taxon>
        <taxon>Chitinophagaceae</taxon>
        <taxon>Niabella</taxon>
    </lineage>
</organism>
<gene>
    <name evidence="1" type="ORF">LQ567_13075</name>
</gene>
<dbReference type="RefSeq" id="WP_231004963.1">
    <property type="nucleotide sequence ID" value="NZ_JAJNEC010000005.1"/>
</dbReference>
<protein>
    <recommendedName>
        <fullName evidence="3">Lipoprotein</fullName>
    </recommendedName>
</protein>
<evidence type="ECO:0000313" key="2">
    <source>
        <dbReference type="Proteomes" id="UP001199816"/>
    </source>
</evidence>
<accession>A0ABS8PRI9</accession>
<dbReference type="EMBL" id="JAJNEC010000005">
    <property type="protein sequence ID" value="MCD2423702.1"/>
    <property type="molecule type" value="Genomic_DNA"/>
</dbReference>
<proteinExistence type="predicted"/>
<reference evidence="1 2" key="1">
    <citation type="submission" date="2021-11" db="EMBL/GenBank/DDBJ databases">
        <title>Genomic of Niabella pedocola.</title>
        <authorList>
            <person name="Wu T."/>
        </authorList>
    </citation>
    <scope>NUCLEOTIDE SEQUENCE [LARGE SCALE GENOMIC DNA]</scope>
    <source>
        <strain evidence="1 2">JCM 31011</strain>
    </source>
</reference>
<dbReference type="PROSITE" id="PS51257">
    <property type="entry name" value="PROKAR_LIPOPROTEIN"/>
    <property type="match status" value="1"/>
</dbReference>
<keyword evidence="2" id="KW-1185">Reference proteome</keyword>
<comment type="caution">
    <text evidence="1">The sequence shown here is derived from an EMBL/GenBank/DDBJ whole genome shotgun (WGS) entry which is preliminary data.</text>
</comment>
<dbReference type="Proteomes" id="UP001199816">
    <property type="component" value="Unassembled WGS sequence"/>
</dbReference>
<evidence type="ECO:0000313" key="1">
    <source>
        <dbReference type="EMBL" id="MCD2423702.1"/>
    </source>
</evidence>
<evidence type="ECO:0008006" key="3">
    <source>
        <dbReference type="Google" id="ProtNLM"/>
    </source>
</evidence>
<name>A0ABS8PRI9_9BACT</name>